<evidence type="ECO:0000256" key="2">
    <source>
        <dbReference type="ARBA" id="ARBA00023002"/>
    </source>
</evidence>
<dbReference type="PANTHER" id="PTHR42760:SF40">
    <property type="entry name" value="3-OXOACYL-[ACYL-CARRIER-PROTEIN] REDUCTASE, CHLOROPLASTIC"/>
    <property type="match status" value="1"/>
</dbReference>
<comment type="similarity">
    <text evidence="1">Belongs to the short-chain dehydrogenases/reductases (SDR) family.</text>
</comment>
<dbReference type="CDD" id="cd05233">
    <property type="entry name" value="SDR_c"/>
    <property type="match status" value="1"/>
</dbReference>
<dbReference type="Gene3D" id="3.40.50.720">
    <property type="entry name" value="NAD(P)-binding Rossmann-like Domain"/>
    <property type="match status" value="1"/>
</dbReference>
<evidence type="ECO:0000313" key="4">
    <source>
        <dbReference type="Proteomes" id="UP000199323"/>
    </source>
</evidence>
<organism evidence="3 4">
    <name type="scientific">Actinacidiphila alni</name>
    <dbReference type="NCBI Taxonomy" id="380248"/>
    <lineage>
        <taxon>Bacteria</taxon>
        <taxon>Bacillati</taxon>
        <taxon>Actinomycetota</taxon>
        <taxon>Actinomycetes</taxon>
        <taxon>Kitasatosporales</taxon>
        <taxon>Streptomycetaceae</taxon>
        <taxon>Actinacidiphila</taxon>
    </lineage>
</organism>
<gene>
    <name evidence="3" type="ORF">SAMN05216251_110138</name>
</gene>
<keyword evidence="4" id="KW-1185">Reference proteome</keyword>
<dbReference type="Pfam" id="PF13561">
    <property type="entry name" value="adh_short_C2"/>
    <property type="match status" value="1"/>
</dbReference>
<dbReference type="SUPFAM" id="SSF51735">
    <property type="entry name" value="NAD(P)-binding Rossmann-fold domains"/>
    <property type="match status" value="1"/>
</dbReference>
<dbReference type="InterPro" id="IPR036291">
    <property type="entry name" value="NAD(P)-bd_dom_sf"/>
</dbReference>
<reference evidence="3 4" key="1">
    <citation type="submission" date="2016-10" db="EMBL/GenBank/DDBJ databases">
        <authorList>
            <person name="de Groot N.N."/>
        </authorList>
    </citation>
    <scope>NUCLEOTIDE SEQUENCE [LARGE SCALE GENOMIC DNA]</scope>
    <source>
        <strain evidence="3 4">CGMCC 4.3510</strain>
    </source>
</reference>
<dbReference type="Proteomes" id="UP000199323">
    <property type="component" value="Unassembled WGS sequence"/>
</dbReference>
<dbReference type="PRINTS" id="PR00081">
    <property type="entry name" value="GDHRDH"/>
</dbReference>
<evidence type="ECO:0000256" key="1">
    <source>
        <dbReference type="ARBA" id="ARBA00006484"/>
    </source>
</evidence>
<name>A0A1I2H8A6_9ACTN</name>
<keyword evidence="2" id="KW-0560">Oxidoreductase</keyword>
<dbReference type="EMBL" id="FONG01000010">
    <property type="protein sequence ID" value="SFF25603.1"/>
    <property type="molecule type" value="Genomic_DNA"/>
</dbReference>
<dbReference type="RefSeq" id="WP_177246505.1">
    <property type="nucleotide sequence ID" value="NZ_FONG01000010.1"/>
</dbReference>
<dbReference type="AlphaFoldDB" id="A0A1I2H8A6"/>
<dbReference type="GO" id="GO:0016616">
    <property type="term" value="F:oxidoreductase activity, acting on the CH-OH group of donors, NAD or NADP as acceptor"/>
    <property type="evidence" value="ECO:0007669"/>
    <property type="project" value="TreeGrafter"/>
</dbReference>
<proteinExistence type="inferred from homology"/>
<accession>A0A1I2H8A6</accession>
<dbReference type="PANTHER" id="PTHR42760">
    <property type="entry name" value="SHORT-CHAIN DEHYDROGENASES/REDUCTASES FAMILY MEMBER"/>
    <property type="match status" value="1"/>
</dbReference>
<dbReference type="STRING" id="380248.SAMN05216251_110138"/>
<evidence type="ECO:0000313" key="3">
    <source>
        <dbReference type="EMBL" id="SFF25603.1"/>
    </source>
</evidence>
<dbReference type="FunFam" id="3.40.50.720:FF:000084">
    <property type="entry name" value="Short-chain dehydrogenase reductase"/>
    <property type="match status" value="1"/>
</dbReference>
<dbReference type="InterPro" id="IPR002347">
    <property type="entry name" value="SDR_fam"/>
</dbReference>
<dbReference type="GO" id="GO:0030497">
    <property type="term" value="P:fatty acid elongation"/>
    <property type="evidence" value="ECO:0007669"/>
    <property type="project" value="TreeGrafter"/>
</dbReference>
<protein>
    <submittedName>
        <fullName evidence="3">3-oxoacyl-[acyl-carrier protein] reductase</fullName>
    </submittedName>
</protein>
<sequence>MTSPLDDGLRGARVLVTGAAGGIGAATAAAFAAAGARVAAADLPGRPPPEGMAAALEADLRDPAGCADLVGAAAGRLGGLDVVAHLAGVMRRRADLGEVTEEDWDVQHDVNLKSAFFLLRAAGELMTRQGGGGRLIAAASQGWWSGGYGGSAVYAATKGGLVSLCRGLARTYGPAGITVNTVAPGAIDTPMLTTDLSPGALDAIVAATPLGRVGAPEEVASAVLFLASARASFVTAATLNVSGGWLAY</sequence>